<dbReference type="GO" id="GO:0060236">
    <property type="term" value="P:regulation of mitotic spindle organization"/>
    <property type="evidence" value="ECO:0007669"/>
    <property type="project" value="TreeGrafter"/>
</dbReference>
<dbReference type="EMBL" id="KV906446">
    <property type="protein sequence ID" value="OON14726.1"/>
    <property type="molecule type" value="Genomic_DNA"/>
</dbReference>
<proteinExistence type="inferred from homology"/>
<evidence type="ECO:0000256" key="1">
    <source>
        <dbReference type="ARBA" id="ARBA00010963"/>
    </source>
</evidence>
<reference evidence="7 8" key="1">
    <citation type="submission" date="2015-03" db="EMBL/GenBank/DDBJ databases">
        <title>Draft genome of the nematode, Opisthorchis viverrini.</title>
        <authorList>
            <person name="Mitreva M."/>
        </authorList>
    </citation>
    <scope>NUCLEOTIDE SEQUENCE [LARGE SCALE GENOMIC DNA]</scope>
    <source>
        <strain evidence="7">Khon Kaen</strain>
    </source>
</reference>
<gene>
    <name evidence="7" type="ORF">X801_09483</name>
</gene>
<dbReference type="Pfam" id="PF15280">
    <property type="entry name" value="BORA_N"/>
    <property type="match status" value="1"/>
</dbReference>
<feature type="non-terminal residue" evidence="7">
    <location>
        <position position="474"/>
    </location>
</feature>
<evidence type="ECO:0000256" key="5">
    <source>
        <dbReference type="ARBA" id="ARBA00023306"/>
    </source>
</evidence>
<sequence>MESPDVATPVKLHVNGDDIGVTTPSGGLIFNPFHREFLSRVGQMTFSPGVFAYNQSPITKDGSRRSLPFMLSPDTQGLLFPAEIDENPVLQQKLQEQLDTQCDDNVQDTIHSFFKTHLIAPSPDTADQISMEHVRCFLPRTSSMIPAITPKGKKKSSCPQDPNPILLSEVAIQTAVSMPPDFDFEGVLRSALKDVNLNQCTSPSKPNESLSEQDYVTRSSVQPSLSACTVQRPTDDDSNSQFFLCSSCRKPHKISQHYSRRSLFSESSIPDDSSTRFDGEFTSQRTLVPKESLANRPVRSTYMSSSAIEAEDSSSDGEENQDIVSLTDERGLPHSDLINFGGRLEKTMSCSLEDVHGLEVSCDRRSVESLPSTPSSTHFLRRYKGGGVAPCEPTCETNLTVSMTSDYSGRRCLFVPSPFSAHREGALFCVDSPHLSPILPASRSDSPQPPHAFDEQPDNLVSPGFGWNPIRRLS</sequence>
<evidence type="ECO:0000313" key="7">
    <source>
        <dbReference type="EMBL" id="OON14726.1"/>
    </source>
</evidence>
<keyword evidence="5" id="KW-0131">Cell cycle</keyword>
<dbReference type="PANTHER" id="PTHR14728:SF2">
    <property type="entry name" value="PROTEIN AURORA BOREALIS"/>
    <property type="match status" value="1"/>
</dbReference>
<dbReference type="Proteomes" id="UP000243686">
    <property type="component" value="Unassembled WGS sequence"/>
</dbReference>
<keyword evidence="4" id="KW-0498">Mitosis</keyword>
<evidence type="ECO:0000313" key="8">
    <source>
        <dbReference type="Proteomes" id="UP000243686"/>
    </source>
</evidence>
<dbReference type="PANTHER" id="PTHR14728">
    <property type="entry name" value="PROTEIN AURORA BOREALIS"/>
    <property type="match status" value="1"/>
</dbReference>
<keyword evidence="3" id="KW-0132">Cell division</keyword>
<feature type="compositionally biased region" description="Acidic residues" evidence="6">
    <location>
        <begin position="309"/>
        <end position="319"/>
    </location>
</feature>
<keyword evidence="8" id="KW-1185">Reference proteome</keyword>
<dbReference type="GO" id="GO:0005634">
    <property type="term" value="C:nucleus"/>
    <property type="evidence" value="ECO:0007669"/>
    <property type="project" value="TreeGrafter"/>
</dbReference>
<dbReference type="AlphaFoldDB" id="A0A1S8WJW1"/>
<evidence type="ECO:0000256" key="2">
    <source>
        <dbReference type="ARBA" id="ARBA00020055"/>
    </source>
</evidence>
<feature type="region of interest" description="Disordered" evidence="6">
    <location>
        <begin position="439"/>
        <end position="474"/>
    </location>
</feature>
<dbReference type="GO" id="GO:0007088">
    <property type="term" value="P:regulation of mitotic nuclear division"/>
    <property type="evidence" value="ECO:0007669"/>
    <property type="project" value="TreeGrafter"/>
</dbReference>
<name>A0A1S8WJW1_OPIVI</name>
<accession>A0A1S8WJW1</accession>
<dbReference type="GO" id="GO:0019901">
    <property type="term" value="F:protein kinase binding"/>
    <property type="evidence" value="ECO:0007669"/>
    <property type="project" value="TreeGrafter"/>
</dbReference>
<dbReference type="GO" id="GO:0051301">
    <property type="term" value="P:cell division"/>
    <property type="evidence" value="ECO:0007669"/>
    <property type="project" value="UniProtKB-KW"/>
</dbReference>
<feature type="region of interest" description="Disordered" evidence="6">
    <location>
        <begin position="300"/>
        <end position="319"/>
    </location>
</feature>
<evidence type="ECO:0000256" key="6">
    <source>
        <dbReference type="SAM" id="MobiDB-lite"/>
    </source>
</evidence>
<dbReference type="GO" id="GO:0005737">
    <property type="term" value="C:cytoplasm"/>
    <property type="evidence" value="ECO:0007669"/>
    <property type="project" value="TreeGrafter"/>
</dbReference>
<evidence type="ECO:0000256" key="3">
    <source>
        <dbReference type="ARBA" id="ARBA00022618"/>
    </source>
</evidence>
<evidence type="ECO:0000256" key="4">
    <source>
        <dbReference type="ARBA" id="ARBA00022776"/>
    </source>
</evidence>
<protein>
    <recommendedName>
        <fullName evidence="2">Protein aurora borealis</fullName>
    </recommendedName>
</protein>
<dbReference type="InterPro" id="IPR023252">
    <property type="entry name" value="Aurora_borealis_protein"/>
</dbReference>
<organism evidence="7 8">
    <name type="scientific">Opisthorchis viverrini</name>
    <name type="common">Southeast Asian liver fluke</name>
    <dbReference type="NCBI Taxonomy" id="6198"/>
    <lineage>
        <taxon>Eukaryota</taxon>
        <taxon>Metazoa</taxon>
        <taxon>Spiralia</taxon>
        <taxon>Lophotrochozoa</taxon>
        <taxon>Platyhelminthes</taxon>
        <taxon>Trematoda</taxon>
        <taxon>Digenea</taxon>
        <taxon>Opisthorchiida</taxon>
        <taxon>Opisthorchiata</taxon>
        <taxon>Opisthorchiidae</taxon>
        <taxon>Opisthorchis</taxon>
    </lineage>
</organism>
<comment type="similarity">
    <text evidence="1">Belongs to the BORA family.</text>
</comment>